<dbReference type="GO" id="GO:0071555">
    <property type="term" value="P:cell wall organization"/>
    <property type="evidence" value="ECO:0007669"/>
    <property type="project" value="TreeGrafter"/>
</dbReference>
<evidence type="ECO:0000256" key="1">
    <source>
        <dbReference type="SAM" id="MobiDB-lite"/>
    </source>
</evidence>
<dbReference type="InterPro" id="IPR001460">
    <property type="entry name" value="PCN-bd_Tpept"/>
</dbReference>
<feature type="region of interest" description="Disordered" evidence="1">
    <location>
        <begin position="158"/>
        <end position="181"/>
    </location>
</feature>
<dbReference type="Pfam" id="PF00905">
    <property type="entry name" value="Transpeptidase"/>
    <property type="match status" value="1"/>
</dbReference>
<accession>K1RPT7</accession>
<evidence type="ECO:0000259" key="2">
    <source>
        <dbReference type="Pfam" id="PF00905"/>
    </source>
</evidence>
<dbReference type="PANTHER" id="PTHR30627:SF2">
    <property type="entry name" value="PEPTIDOGLYCAN D,D-TRANSPEPTIDASE MRDA"/>
    <property type="match status" value="1"/>
</dbReference>
<comment type="caution">
    <text evidence="3">The sequence shown here is derived from an EMBL/GenBank/DDBJ whole genome shotgun (WGS) entry which is preliminary data.</text>
</comment>
<dbReference type="SUPFAM" id="SSF56601">
    <property type="entry name" value="beta-lactamase/transpeptidase-like"/>
    <property type="match status" value="1"/>
</dbReference>
<dbReference type="InterPro" id="IPR012338">
    <property type="entry name" value="Beta-lactam/transpept-like"/>
</dbReference>
<reference evidence="3" key="1">
    <citation type="journal article" date="2013" name="Environ. Microbiol.">
        <title>Microbiota from the distal guts of lean and obese adolescents exhibit partial functional redundancy besides clear differences in community structure.</title>
        <authorList>
            <person name="Ferrer M."/>
            <person name="Ruiz A."/>
            <person name="Lanza F."/>
            <person name="Haange S.B."/>
            <person name="Oberbach A."/>
            <person name="Till H."/>
            <person name="Bargiela R."/>
            <person name="Campoy C."/>
            <person name="Segura M.T."/>
            <person name="Richter M."/>
            <person name="von Bergen M."/>
            <person name="Seifert J."/>
            <person name="Suarez A."/>
        </authorList>
    </citation>
    <scope>NUCLEOTIDE SEQUENCE</scope>
</reference>
<feature type="domain" description="Penicillin-binding protein transpeptidase" evidence="2">
    <location>
        <begin position="17"/>
        <end position="181"/>
    </location>
</feature>
<dbReference type="PANTHER" id="PTHR30627">
    <property type="entry name" value="PEPTIDOGLYCAN D,D-TRANSPEPTIDASE"/>
    <property type="match status" value="1"/>
</dbReference>
<feature type="non-terminal residue" evidence="3">
    <location>
        <position position="181"/>
    </location>
</feature>
<dbReference type="GO" id="GO:0005886">
    <property type="term" value="C:plasma membrane"/>
    <property type="evidence" value="ECO:0007669"/>
    <property type="project" value="TreeGrafter"/>
</dbReference>
<dbReference type="InterPro" id="IPR050515">
    <property type="entry name" value="Beta-lactam/transpept"/>
</dbReference>
<dbReference type="GO" id="GO:0071972">
    <property type="term" value="F:peptidoglycan L,D-transpeptidase activity"/>
    <property type="evidence" value="ECO:0007669"/>
    <property type="project" value="TreeGrafter"/>
</dbReference>
<organism evidence="3">
    <name type="scientific">human gut metagenome</name>
    <dbReference type="NCBI Taxonomy" id="408170"/>
    <lineage>
        <taxon>unclassified sequences</taxon>
        <taxon>metagenomes</taxon>
        <taxon>organismal metagenomes</taxon>
    </lineage>
</organism>
<dbReference type="EMBL" id="AJWZ01009685">
    <property type="protein sequence ID" value="EKC50582.1"/>
    <property type="molecule type" value="Genomic_DNA"/>
</dbReference>
<dbReference type="Gene3D" id="3.40.710.10">
    <property type="entry name" value="DD-peptidase/beta-lactamase superfamily"/>
    <property type="match status" value="1"/>
</dbReference>
<gene>
    <name evidence="3" type="ORF">OBE_14060</name>
</gene>
<dbReference type="GO" id="GO:0008658">
    <property type="term" value="F:penicillin binding"/>
    <property type="evidence" value="ECO:0007669"/>
    <property type="project" value="InterPro"/>
</dbReference>
<name>K1RPT7_9ZZZZ</name>
<sequence length="181" mass="20805">RDILENPRYGSVKEGFDVWREYVESFGFGRKLDSDFLGEGNGYVPDRKFYDRRYRKSWNALTVLSLSIGQGELECTPLQMANLAAIVANRGYYYIPHIVRSVEGRDSMDRRFYEKHYTKVDPKYFEPIVEGMWQSVHKEGGTSRTAYLPGLDVCGKTGTAQNPRGKDHSTFLSFAPKDNPR</sequence>
<protein>
    <submittedName>
        <fullName evidence="3">Penicillin-binding protein 2</fullName>
    </submittedName>
</protein>
<dbReference type="AlphaFoldDB" id="K1RPT7"/>
<proteinExistence type="predicted"/>
<evidence type="ECO:0000313" key="3">
    <source>
        <dbReference type="EMBL" id="EKC50582.1"/>
    </source>
</evidence>
<feature type="non-terminal residue" evidence="3">
    <location>
        <position position="1"/>
    </location>
</feature>